<dbReference type="Gene3D" id="1.25.40.20">
    <property type="entry name" value="Ankyrin repeat-containing domain"/>
    <property type="match status" value="8"/>
</dbReference>
<dbReference type="SMART" id="SM00248">
    <property type="entry name" value="ANK"/>
    <property type="match status" value="16"/>
</dbReference>
<gene>
    <name evidence="2" type="ORF">GSB_154632</name>
</gene>
<dbReference type="PROSITE" id="PS50297">
    <property type="entry name" value="ANK_REP_REGION"/>
    <property type="match status" value="3"/>
</dbReference>
<protein>
    <submittedName>
        <fullName evidence="2">Ankyrin repeat protein</fullName>
    </submittedName>
</protein>
<dbReference type="PANTHER" id="PTHR24120:SF4">
    <property type="entry name" value="GH07239P"/>
    <property type="match status" value="1"/>
</dbReference>
<dbReference type="EMBL" id="AHHH01000273">
    <property type="protein sequence ID" value="ESU40242.1"/>
    <property type="molecule type" value="Genomic_DNA"/>
</dbReference>
<dbReference type="AlphaFoldDB" id="V6TPI0"/>
<evidence type="ECO:0000313" key="2">
    <source>
        <dbReference type="EMBL" id="ESU40242.1"/>
    </source>
</evidence>
<dbReference type="VEuPathDB" id="GiardiaDB:DHA2_152065"/>
<reference evidence="3" key="1">
    <citation type="submission" date="2012-02" db="EMBL/GenBank/DDBJ databases">
        <title>Genome sequencing of Giardia lamblia Genotypes A2 and B isolates (DH and GS) and comparative analysis with the genomes of Genotypes A1 and E (WB and Pig).</title>
        <authorList>
            <person name="Adam R."/>
            <person name="Dahlstrom E."/>
            <person name="Martens C."/>
            <person name="Bruno D."/>
            <person name="Barbian K."/>
            <person name="Porcella S.F."/>
            <person name="Nash T."/>
        </authorList>
    </citation>
    <scope>NUCLEOTIDE SEQUENCE</scope>
    <source>
        <strain evidence="3">GS</strain>
    </source>
</reference>
<keyword evidence="1" id="KW-0040">ANK repeat</keyword>
<comment type="caution">
    <text evidence="2">The sequence shown here is derived from an EMBL/GenBank/DDBJ whole genome shotgun (WGS) entry which is preliminary data.</text>
</comment>
<dbReference type="InterPro" id="IPR002110">
    <property type="entry name" value="Ankyrin_rpt"/>
</dbReference>
<feature type="repeat" description="ANK" evidence="1">
    <location>
        <begin position="104"/>
        <end position="136"/>
    </location>
</feature>
<feature type="repeat" description="ANK" evidence="1">
    <location>
        <begin position="73"/>
        <end position="96"/>
    </location>
</feature>
<proteinExistence type="predicted"/>
<dbReference type="OrthoDB" id="194358at2759"/>
<accession>V6TPI0</accession>
<dbReference type="InterPro" id="IPR036770">
    <property type="entry name" value="Ankyrin_rpt-contain_sf"/>
</dbReference>
<dbReference type="Pfam" id="PF12796">
    <property type="entry name" value="Ank_2"/>
    <property type="match status" value="6"/>
</dbReference>
<sequence length="674" mass="73678">MEKEKGLQDRSGWTALMHAVHNNHPGVVEILATHECGNRDISNRTALMIAAERGYAEIVAALAPHEKGLTDSSGNTALMLAANNAHIEAVRVLVEHEKGARDTRNRTALMTAAQRGDLEMVKVLAEHEKGITDEDGRTALVHAARAGHREAAELLMEHEKDVTGWTMLMCVAALGDVDMVSQHIDERSQKDKRGQTALIIAAQNRRDEAVKLLVKHEGGVSGWTSLICAAYLGNVDLVKDNLHEKGCNDITGMTALMWAAQQGHREPVEVLIEHEKGLKDNKGNTAFMHALKNKHEDVAVILSKQEAPSWTSLMCAAFTGNTEIAGKHLSERNRKNSDGDTALMIAARVGHGTVVELLDPIDEHDVTALMRAAARGDTEMVELLIPIQKGAKDKDGNTAFTHALNNSHVDAALLLREYEAPSWTLPMHAALIGDIETVRSHLRRRSCCKNNIDRNAVLIIAAKAGHKDIVELLDHTDERGVTALMRAAERGDVEAVRVLIPLQKGRKTRYFYDNRTALMMAAAYGYTEAVGLLVEHEGGVQNEHGKTALMHAAENGHTDCIKLLVEKEAGMRDNYGWTALMVAAESNNLEHVKLLLEKEGGMQNNEGYTALMIAIKSNNVDCARLLAKKEGHIKRTYKQNNIGYSSPQTCTETVLDIAKANGCKAIIAILYGGV</sequence>
<dbReference type="Pfam" id="PF00023">
    <property type="entry name" value="Ank"/>
    <property type="match status" value="4"/>
</dbReference>
<feature type="repeat" description="ANK" evidence="1">
    <location>
        <begin position="544"/>
        <end position="569"/>
    </location>
</feature>
<reference evidence="2 3" key="2">
    <citation type="journal article" date="2013" name="Genome Biol. Evol.">
        <title>Genome sequencing of Giardia lamblia genotypes A2 and B isolates (DH and GS) and comparative analysis with the genomes of genotypes A1 and E (WB and Pig).</title>
        <authorList>
            <person name="Adam R.D."/>
            <person name="Dahlstrom E.W."/>
            <person name="Martens C.A."/>
            <person name="Bruno D.P."/>
            <person name="Barbian K.D."/>
            <person name="Ricklefs S.M."/>
            <person name="Hernandez M.M."/>
            <person name="Narla N.P."/>
            <person name="Patel R.B."/>
            <person name="Porcella S.F."/>
            <person name="Nash T.E."/>
        </authorList>
    </citation>
    <scope>NUCLEOTIDE SEQUENCE [LARGE SCALE GENOMIC DNA]</scope>
    <source>
        <strain evidence="2 3">GS</strain>
    </source>
</reference>
<evidence type="ECO:0000256" key="1">
    <source>
        <dbReference type="PROSITE-ProRule" id="PRU00023"/>
    </source>
</evidence>
<feature type="repeat" description="ANK" evidence="1">
    <location>
        <begin position="135"/>
        <end position="162"/>
    </location>
</feature>
<organism evidence="2 3">
    <name type="scientific">Giardia intestinalis</name>
    <name type="common">Giardia lamblia</name>
    <dbReference type="NCBI Taxonomy" id="5741"/>
    <lineage>
        <taxon>Eukaryota</taxon>
        <taxon>Metamonada</taxon>
        <taxon>Diplomonadida</taxon>
        <taxon>Hexamitidae</taxon>
        <taxon>Giardiinae</taxon>
        <taxon>Giardia</taxon>
    </lineage>
</organism>
<name>V6TPI0_GIAIN</name>
<dbReference type="VEuPathDB" id="GiardiaDB:GL50581_1596"/>
<dbReference type="VEuPathDB" id="GiardiaDB:QR46_0244"/>
<dbReference type="SUPFAM" id="SSF48403">
    <property type="entry name" value="Ankyrin repeat"/>
    <property type="match status" value="2"/>
</dbReference>
<evidence type="ECO:0000313" key="3">
    <source>
        <dbReference type="Proteomes" id="UP000018040"/>
    </source>
</evidence>
<dbReference type="Proteomes" id="UP000018040">
    <property type="component" value="Unassembled WGS sequence"/>
</dbReference>
<dbReference type="VEuPathDB" id="GiardiaDB:GL50581_3209"/>
<dbReference type="PANTHER" id="PTHR24120">
    <property type="entry name" value="GH07239P"/>
    <property type="match status" value="1"/>
</dbReference>
<dbReference type="VEuPathDB" id="GiardiaDB:DHA2_150365"/>
<dbReference type="VEuPathDB" id="GiardiaDB:GL50803_0041687"/>
<dbReference type="PROSITE" id="PS50088">
    <property type="entry name" value="ANK_REPEAT"/>
    <property type="match status" value="4"/>
</dbReference>